<keyword evidence="3" id="KW-1185">Reference proteome</keyword>
<comment type="caution">
    <text evidence="2">The sequence shown here is derived from an EMBL/GenBank/DDBJ whole genome shotgun (WGS) entry which is preliminary data.</text>
</comment>
<dbReference type="AlphaFoldDB" id="A0A1R3GXC3"/>
<proteinExistence type="predicted"/>
<evidence type="ECO:0000313" key="3">
    <source>
        <dbReference type="Proteomes" id="UP000188268"/>
    </source>
</evidence>
<sequence>MAKSIGTDRSKMDTHQGGKPAHSRLVQQQKCAIHMDSQAHTLPKQADTLSQPIPVQH</sequence>
<dbReference type="Proteomes" id="UP000188268">
    <property type="component" value="Unassembled WGS sequence"/>
</dbReference>
<feature type="compositionally biased region" description="Polar residues" evidence="1">
    <location>
        <begin position="47"/>
        <end position="57"/>
    </location>
</feature>
<feature type="compositionally biased region" description="Basic and acidic residues" evidence="1">
    <location>
        <begin position="1"/>
        <end position="16"/>
    </location>
</feature>
<evidence type="ECO:0000313" key="2">
    <source>
        <dbReference type="EMBL" id="OMO62671.1"/>
    </source>
</evidence>
<name>A0A1R3GXC3_COCAP</name>
<dbReference type="Gramene" id="OMO62671">
    <property type="protein sequence ID" value="OMO62671"/>
    <property type="gene ID" value="CCACVL1_22699"/>
</dbReference>
<evidence type="ECO:0000256" key="1">
    <source>
        <dbReference type="SAM" id="MobiDB-lite"/>
    </source>
</evidence>
<accession>A0A1R3GXC3</accession>
<protein>
    <submittedName>
        <fullName evidence="2">Uncharacterized protein</fullName>
    </submittedName>
</protein>
<dbReference type="EMBL" id="AWWV01013197">
    <property type="protein sequence ID" value="OMO62671.1"/>
    <property type="molecule type" value="Genomic_DNA"/>
</dbReference>
<feature type="region of interest" description="Disordered" evidence="1">
    <location>
        <begin position="1"/>
        <end position="57"/>
    </location>
</feature>
<organism evidence="2 3">
    <name type="scientific">Corchorus capsularis</name>
    <name type="common">Jute</name>
    <dbReference type="NCBI Taxonomy" id="210143"/>
    <lineage>
        <taxon>Eukaryota</taxon>
        <taxon>Viridiplantae</taxon>
        <taxon>Streptophyta</taxon>
        <taxon>Embryophyta</taxon>
        <taxon>Tracheophyta</taxon>
        <taxon>Spermatophyta</taxon>
        <taxon>Magnoliopsida</taxon>
        <taxon>eudicotyledons</taxon>
        <taxon>Gunneridae</taxon>
        <taxon>Pentapetalae</taxon>
        <taxon>rosids</taxon>
        <taxon>malvids</taxon>
        <taxon>Malvales</taxon>
        <taxon>Malvaceae</taxon>
        <taxon>Grewioideae</taxon>
        <taxon>Apeibeae</taxon>
        <taxon>Corchorus</taxon>
    </lineage>
</organism>
<gene>
    <name evidence="2" type="ORF">CCACVL1_22699</name>
</gene>
<reference evidence="2 3" key="1">
    <citation type="submission" date="2013-09" db="EMBL/GenBank/DDBJ databases">
        <title>Corchorus capsularis genome sequencing.</title>
        <authorList>
            <person name="Alam M."/>
            <person name="Haque M.S."/>
            <person name="Islam M.S."/>
            <person name="Emdad E.M."/>
            <person name="Islam M.M."/>
            <person name="Ahmed B."/>
            <person name="Halim A."/>
            <person name="Hossen Q.M.M."/>
            <person name="Hossain M.Z."/>
            <person name="Ahmed R."/>
            <person name="Khan M.M."/>
            <person name="Islam R."/>
            <person name="Rashid M.M."/>
            <person name="Khan S.A."/>
            <person name="Rahman M.S."/>
            <person name="Alam M."/>
        </authorList>
    </citation>
    <scope>NUCLEOTIDE SEQUENCE [LARGE SCALE GENOMIC DNA]</scope>
    <source>
        <strain evidence="3">cv. CVL-1</strain>
        <tissue evidence="2">Whole seedling</tissue>
    </source>
</reference>